<dbReference type="InterPro" id="IPR011051">
    <property type="entry name" value="RmlC_Cupin_sf"/>
</dbReference>
<dbReference type="InterPro" id="IPR052538">
    <property type="entry name" value="Flavonoid_dioxygenase-like"/>
</dbReference>
<proteinExistence type="predicted"/>
<comment type="caution">
    <text evidence="1">The sequence shown here is derived from an EMBL/GenBank/DDBJ whole genome shotgun (WGS) entry which is preliminary data.</text>
</comment>
<dbReference type="PANTHER" id="PTHR43346:SF1">
    <property type="entry name" value="QUERCETIN 2,3-DIOXYGENASE-RELATED"/>
    <property type="match status" value="1"/>
</dbReference>
<evidence type="ECO:0000313" key="2">
    <source>
        <dbReference type="Proteomes" id="UP000738349"/>
    </source>
</evidence>
<dbReference type="CDD" id="cd02215">
    <property type="entry name" value="cupin_QDO_N_C"/>
    <property type="match status" value="1"/>
</dbReference>
<dbReference type="PANTHER" id="PTHR43346">
    <property type="entry name" value="LIGAND BINDING DOMAIN PROTEIN, PUTATIVE (AFU_ORTHOLOGUE AFUA_6G14370)-RELATED"/>
    <property type="match status" value="1"/>
</dbReference>
<gene>
    <name evidence="1" type="ORF">EDB81DRAFT_951818</name>
</gene>
<dbReference type="Pfam" id="PF06249">
    <property type="entry name" value="EutQ"/>
    <property type="match status" value="1"/>
</dbReference>
<organism evidence="1 2">
    <name type="scientific">Dactylonectria macrodidyma</name>
    <dbReference type="NCBI Taxonomy" id="307937"/>
    <lineage>
        <taxon>Eukaryota</taxon>
        <taxon>Fungi</taxon>
        <taxon>Dikarya</taxon>
        <taxon>Ascomycota</taxon>
        <taxon>Pezizomycotina</taxon>
        <taxon>Sordariomycetes</taxon>
        <taxon>Hypocreomycetidae</taxon>
        <taxon>Hypocreales</taxon>
        <taxon>Nectriaceae</taxon>
        <taxon>Dactylonectria</taxon>
    </lineage>
</organism>
<dbReference type="InterPro" id="IPR014710">
    <property type="entry name" value="RmlC-like_jellyroll"/>
</dbReference>
<dbReference type="AlphaFoldDB" id="A0A9P9DSR2"/>
<dbReference type="Proteomes" id="UP000738349">
    <property type="component" value="Unassembled WGS sequence"/>
</dbReference>
<accession>A0A9P9DSR2</accession>
<protein>
    <submittedName>
        <fullName evidence="1">Quercetin 2,3-dioxygenase anaerobically complexed with the substrate kaempferol</fullName>
    </submittedName>
</protein>
<dbReference type="InterPro" id="IPR010424">
    <property type="entry name" value="EutQ"/>
</dbReference>
<dbReference type="EMBL" id="JAGMUV010000022">
    <property type="protein sequence ID" value="KAH7124347.1"/>
    <property type="molecule type" value="Genomic_DNA"/>
</dbReference>
<keyword evidence="2" id="KW-1185">Reference proteome</keyword>
<evidence type="ECO:0000313" key="1">
    <source>
        <dbReference type="EMBL" id="KAH7124347.1"/>
    </source>
</evidence>
<sequence length="377" mass="41659">MFELIRQLFVFFYTVPAQTPLRSGPSLELLNPPHHPRPYVIRHYAPANGIVTGNIVFRFPVTGPASDNEFTLVGTNGPGSEDLVVLPHIHKTHYESFYNIKGRVELWTQHGGNTEQQARSLTQGDFGAAPTYTNHTLRLVDPDTELLGAVVPGGFEDMFYYIGDKWDAANAVPYDPSLPPIRNPGTNHTLLDSLRRFDVWSQLDFVPRRDLINGAAPACQPWHRGFNPIANDSDTAYFVANGFGPKYLDRDLTGFWQLVQPLVTPEASGNTTFSLATISINGLLPRRSPSSVPSFKQPNGCAFSVIEGSLTVIIEGYDSAHLGTGDVVFIPKETKFTYYSQASFTKVLYVSGGSRGIDQQLIQSGEWATSPMFPAEY</sequence>
<dbReference type="SUPFAM" id="SSF51182">
    <property type="entry name" value="RmlC-like cupins"/>
    <property type="match status" value="1"/>
</dbReference>
<reference evidence="1" key="1">
    <citation type="journal article" date="2021" name="Nat. Commun.">
        <title>Genetic determinants of endophytism in the Arabidopsis root mycobiome.</title>
        <authorList>
            <person name="Mesny F."/>
            <person name="Miyauchi S."/>
            <person name="Thiergart T."/>
            <person name="Pickel B."/>
            <person name="Atanasova L."/>
            <person name="Karlsson M."/>
            <person name="Huettel B."/>
            <person name="Barry K.W."/>
            <person name="Haridas S."/>
            <person name="Chen C."/>
            <person name="Bauer D."/>
            <person name="Andreopoulos W."/>
            <person name="Pangilinan J."/>
            <person name="LaButti K."/>
            <person name="Riley R."/>
            <person name="Lipzen A."/>
            <person name="Clum A."/>
            <person name="Drula E."/>
            <person name="Henrissat B."/>
            <person name="Kohler A."/>
            <person name="Grigoriev I.V."/>
            <person name="Martin F.M."/>
            <person name="Hacquard S."/>
        </authorList>
    </citation>
    <scope>NUCLEOTIDE SEQUENCE</scope>
    <source>
        <strain evidence="1">MPI-CAGE-AT-0147</strain>
    </source>
</reference>
<dbReference type="Gene3D" id="2.60.120.10">
    <property type="entry name" value="Jelly Rolls"/>
    <property type="match status" value="2"/>
</dbReference>
<dbReference type="OrthoDB" id="5370773at2759"/>
<name>A0A9P9DSR2_9HYPO</name>